<keyword evidence="1" id="KW-1133">Transmembrane helix</keyword>
<keyword evidence="1" id="KW-0472">Membrane</keyword>
<keyword evidence="1" id="KW-0812">Transmembrane</keyword>
<evidence type="ECO:0000256" key="1">
    <source>
        <dbReference type="SAM" id="Phobius"/>
    </source>
</evidence>
<organism evidence="2">
    <name type="scientific">Cacopsylla melanoneura</name>
    <dbReference type="NCBI Taxonomy" id="428564"/>
    <lineage>
        <taxon>Eukaryota</taxon>
        <taxon>Metazoa</taxon>
        <taxon>Ecdysozoa</taxon>
        <taxon>Arthropoda</taxon>
        <taxon>Hexapoda</taxon>
        <taxon>Insecta</taxon>
        <taxon>Pterygota</taxon>
        <taxon>Neoptera</taxon>
        <taxon>Paraneoptera</taxon>
        <taxon>Hemiptera</taxon>
        <taxon>Sternorrhyncha</taxon>
        <taxon>Psylloidea</taxon>
        <taxon>Psyllidae</taxon>
        <taxon>Psyllinae</taxon>
        <taxon>Cacopsylla</taxon>
    </lineage>
</organism>
<evidence type="ECO:0000313" key="2">
    <source>
        <dbReference type="EMBL" id="CAG6683900.1"/>
    </source>
</evidence>
<name>A0A8D8X6Z6_9HEMI</name>
<reference evidence="2" key="1">
    <citation type="submission" date="2021-05" db="EMBL/GenBank/DDBJ databases">
        <authorList>
            <person name="Alioto T."/>
            <person name="Alioto T."/>
            <person name="Gomez Garrido J."/>
        </authorList>
    </citation>
    <scope>NUCLEOTIDE SEQUENCE</scope>
</reference>
<proteinExistence type="predicted"/>
<feature type="transmembrane region" description="Helical" evidence="1">
    <location>
        <begin position="69"/>
        <end position="93"/>
    </location>
</feature>
<protein>
    <submittedName>
        <fullName evidence="2">Uncharacterized protein</fullName>
    </submittedName>
</protein>
<accession>A0A8D8X6Z6</accession>
<dbReference type="EMBL" id="HBUF01265007">
    <property type="protein sequence ID" value="CAG6683900.1"/>
    <property type="molecule type" value="Transcribed_RNA"/>
</dbReference>
<sequence>MIAIFTLFTAALNSCVVVWLNHVLKFFNQEILLLPRPLLPSIFPCRIFCNSRYRFSFLITWPRYCSLRIFMVFRISFSFFILFMTTSLVTLSFHDIFIQGSLDNY</sequence>
<dbReference type="EMBL" id="HBUF01265010">
    <property type="protein sequence ID" value="CAG6683905.1"/>
    <property type="molecule type" value="Transcribed_RNA"/>
</dbReference>
<dbReference type="AlphaFoldDB" id="A0A8D8X6Z6"/>